<dbReference type="GO" id="GO:0034727">
    <property type="term" value="P:piecemeal microautophagy of the nucleus"/>
    <property type="evidence" value="ECO:0007669"/>
    <property type="project" value="TreeGrafter"/>
</dbReference>
<proteinExistence type="inferred from homology"/>
<dbReference type="GO" id="GO:0000422">
    <property type="term" value="P:autophagy of mitochondrion"/>
    <property type="evidence" value="ECO:0007669"/>
    <property type="project" value="TreeGrafter"/>
</dbReference>
<sequence>MPWPFSESIKKRACRYLLHRYLGHFLQEKLSLDQLSLDLYQGTGSLAQVPLDKWSLNEILESAEAPFEVIEGFIQTISLTVPWACLLQDHCSLEVRGLRVVFRPRPRAASGLEPMCWSSFMTSSMQLARECLSQRLTDDQGESGPLEGLETFAETIDTVLRRIKVAFLDTVLRIEHIPANSKTGIALEIRIDR</sequence>
<dbReference type="GO" id="GO:0061908">
    <property type="term" value="C:phagophore"/>
    <property type="evidence" value="ECO:0007669"/>
    <property type="project" value="TreeGrafter"/>
</dbReference>
<comment type="subcellular location">
    <subcellularLocation>
        <location evidence="1">Endoplasmic reticulum membrane</location>
        <topology evidence="1">Peripheral membrane protein</topology>
    </subcellularLocation>
    <subcellularLocation>
        <location evidence="2">Preautophagosomal structure membrane</location>
        <topology evidence="2">Peripheral membrane protein</topology>
    </subcellularLocation>
</comment>
<keyword evidence="11" id="KW-1185">Reference proteome</keyword>
<gene>
    <name evidence="10" type="ORF">AALO_G00000050</name>
</gene>
<dbReference type="GO" id="GO:0061723">
    <property type="term" value="P:glycophagy"/>
    <property type="evidence" value="ECO:0007669"/>
    <property type="project" value="TreeGrafter"/>
</dbReference>
<evidence type="ECO:0000256" key="7">
    <source>
        <dbReference type="ARBA" id="ARBA00023136"/>
    </source>
</evidence>
<name>A0AAV6HD82_9TELE</name>
<comment type="catalytic activity">
    <reaction evidence="9">
        <text>a 1,2-diacyl-sn-glycero-3-phosphoethanolamine(in) = a 1,2-diacyl-sn-glycero-3-phosphoethanolamine(out)</text>
        <dbReference type="Rhea" id="RHEA:38895"/>
        <dbReference type="ChEBI" id="CHEBI:64612"/>
    </reaction>
</comment>
<dbReference type="GO" id="GO:0006869">
    <property type="term" value="P:lipid transport"/>
    <property type="evidence" value="ECO:0007669"/>
    <property type="project" value="UniProtKB-KW"/>
</dbReference>
<keyword evidence="4" id="KW-0813">Transport</keyword>
<dbReference type="AlphaFoldDB" id="A0AAV6HD82"/>
<dbReference type="GO" id="GO:0000045">
    <property type="term" value="P:autophagosome assembly"/>
    <property type="evidence" value="ECO:0007669"/>
    <property type="project" value="TreeGrafter"/>
</dbReference>
<evidence type="ECO:0008006" key="12">
    <source>
        <dbReference type="Google" id="ProtNLM"/>
    </source>
</evidence>
<dbReference type="GO" id="GO:0043495">
    <property type="term" value="F:protein-membrane adaptor activity"/>
    <property type="evidence" value="ECO:0007669"/>
    <property type="project" value="TreeGrafter"/>
</dbReference>
<evidence type="ECO:0000256" key="1">
    <source>
        <dbReference type="ARBA" id="ARBA00004406"/>
    </source>
</evidence>
<dbReference type="Proteomes" id="UP000823561">
    <property type="component" value="Chromosome 1"/>
</dbReference>
<evidence type="ECO:0000256" key="2">
    <source>
        <dbReference type="ARBA" id="ARBA00004623"/>
    </source>
</evidence>
<dbReference type="GO" id="GO:0032266">
    <property type="term" value="F:phosphatidylinositol-3-phosphate binding"/>
    <property type="evidence" value="ECO:0007669"/>
    <property type="project" value="TreeGrafter"/>
</dbReference>
<keyword evidence="6" id="KW-0445">Lipid transport</keyword>
<evidence type="ECO:0000313" key="10">
    <source>
        <dbReference type="EMBL" id="KAG5285148.1"/>
    </source>
</evidence>
<evidence type="ECO:0000256" key="9">
    <source>
        <dbReference type="ARBA" id="ARBA00024615"/>
    </source>
</evidence>
<dbReference type="GO" id="GO:0034045">
    <property type="term" value="C:phagophore assembly site membrane"/>
    <property type="evidence" value="ECO:0007669"/>
    <property type="project" value="UniProtKB-SubCell"/>
</dbReference>
<evidence type="ECO:0000256" key="3">
    <source>
        <dbReference type="ARBA" id="ARBA00009714"/>
    </source>
</evidence>
<evidence type="ECO:0000256" key="6">
    <source>
        <dbReference type="ARBA" id="ARBA00023055"/>
    </source>
</evidence>
<accession>A0AAV6HD82</accession>
<dbReference type="GO" id="GO:0061709">
    <property type="term" value="P:reticulophagy"/>
    <property type="evidence" value="ECO:0007669"/>
    <property type="project" value="TreeGrafter"/>
</dbReference>
<evidence type="ECO:0000256" key="8">
    <source>
        <dbReference type="ARBA" id="ARBA00024479"/>
    </source>
</evidence>
<comment type="caution">
    <text evidence="10">The sequence shown here is derived from an EMBL/GenBank/DDBJ whole genome shotgun (WGS) entry which is preliminary data.</text>
</comment>
<dbReference type="EMBL" id="JADWDJ010000001">
    <property type="protein sequence ID" value="KAG5285148.1"/>
    <property type="molecule type" value="Genomic_DNA"/>
</dbReference>
<reference evidence="10 11" key="1">
    <citation type="submission" date="2020-10" db="EMBL/GenBank/DDBJ databases">
        <title>Chromosome-scale genome assembly of the Allis shad, Alosa alosa.</title>
        <authorList>
            <person name="Margot Z."/>
            <person name="Christophe K."/>
            <person name="Cabau C."/>
            <person name="Louis A."/>
            <person name="Berthelot C."/>
            <person name="Parey E."/>
            <person name="Roest Crollius H."/>
            <person name="Montfort J."/>
            <person name="Robinson-Rechavi M."/>
            <person name="Bucao C."/>
            <person name="Bouchez O."/>
            <person name="Gislard M."/>
            <person name="Lluch J."/>
            <person name="Milhes M."/>
            <person name="Lampietro C."/>
            <person name="Lopez Roques C."/>
            <person name="Donnadieu C."/>
            <person name="Braasch I."/>
            <person name="Desvignes T."/>
            <person name="Postlethwait J."/>
            <person name="Bobe J."/>
            <person name="Guiguen Y."/>
        </authorList>
    </citation>
    <scope>NUCLEOTIDE SEQUENCE [LARGE SCALE GENOMIC DNA]</scope>
    <source>
        <strain evidence="10">M-15738</strain>
        <tissue evidence="10">Blood</tissue>
    </source>
</reference>
<evidence type="ECO:0000313" key="11">
    <source>
        <dbReference type="Proteomes" id="UP000823561"/>
    </source>
</evidence>
<dbReference type="GO" id="GO:0005789">
    <property type="term" value="C:endoplasmic reticulum membrane"/>
    <property type="evidence" value="ECO:0007669"/>
    <property type="project" value="UniProtKB-SubCell"/>
</dbReference>
<comment type="similarity">
    <text evidence="3">Belongs to the ATG2 family.</text>
</comment>
<dbReference type="Pfam" id="PF13329">
    <property type="entry name" value="ATG2_CAD"/>
    <property type="match status" value="1"/>
</dbReference>
<comment type="catalytic activity">
    <reaction evidence="8">
        <text>a 1,2-diacyl-sn-glycero-3-phospho-L-serine(in) = a 1,2-diacyl-sn-glycero-3-phospho-L-serine(out)</text>
        <dbReference type="Rhea" id="RHEA:38663"/>
        <dbReference type="ChEBI" id="CHEBI:57262"/>
    </reaction>
</comment>
<dbReference type="InterPro" id="IPR026849">
    <property type="entry name" value="ATG2"/>
</dbReference>
<keyword evidence="7" id="KW-0472">Membrane</keyword>
<organism evidence="10 11">
    <name type="scientific">Alosa alosa</name>
    <name type="common">allis shad</name>
    <dbReference type="NCBI Taxonomy" id="278164"/>
    <lineage>
        <taxon>Eukaryota</taxon>
        <taxon>Metazoa</taxon>
        <taxon>Chordata</taxon>
        <taxon>Craniata</taxon>
        <taxon>Vertebrata</taxon>
        <taxon>Euteleostomi</taxon>
        <taxon>Actinopterygii</taxon>
        <taxon>Neopterygii</taxon>
        <taxon>Teleostei</taxon>
        <taxon>Clupei</taxon>
        <taxon>Clupeiformes</taxon>
        <taxon>Clupeoidei</taxon>
        <taxon>Clupeidae</taxon>
        <taxon>Alosa</taxon>
    </lineage>
</organism>
<evidence type="ECO:0000256" key="4">
    <source>
        <dbReference type="ARBA" id="ARBA00022448"/>
    </source>
</evidence>
<evidence type="ECO:0000256" key="5">
    <source>
        <dbReference type="ARBA" id="ARBA00022824"/>
    </source>
</evidence>
<keyword evidence="5" id="KW-0256">Endoplasmic reticulum</keyword>
<dbReference type="PANTHER" id="PTHR13190">
    <property type="entry name" value="AUTOPHAGY-RELATED 2, ISOFORM A"/>
    <property type="match status" value="1"/>
</dbReference>
<protein>
    <recommendedName>
        <fullName evidence="12">Chorein N-terminal domain-containing protein</fullName>
    </recommendedName>
</protein>
<dbReference type="PANTHER" id="PTHR13190:SF20">
    <property type="entry name" value="AUTOPHAGY-RELATED PROTEIN 2 HOMOLOG B"/>
    <property type="match status" value="1"/>
</dbReference>